<dbReference type="Proteomes" id="UP001066276">
    <property type="component" value="Chromosome 7"/>
</dbReference>
<feature type="region of interest" description="Disordered" evidence="1">
    <location>
        <begin position="1"/>
        <end position="43"/>
    </location>
</feature>
<gene>
    <name evidence="2" type="ORF">NDU88_002014</name>
</gene>
<evidence type="ECO:0000313" key="3">
    <source>
        <dbReference type="Proteomes" id="UP001066276"/>
    </source>
</evidence>
<organism evidence="2 3">
    <name type="scientific">Pleurodeles waltl</name>
    <name type="common">Iberian ribbed newt</name>
    <dbReference type="NCBI Taxonomy" id="8319"/>
    <lineage>
        <taxon>Eukaryota</taxon>
        <taxon>Metazoa</taxon>
        <taxon>Chordata</taxon>
        <taxon>Craniata</taxon>
        <taxon>Vertebrata</taxon>
        <taxon>Euteleostomi</taxon>
        <taxon>Amphibia</taxon>
        <taxon>Batrachia</taxon>
        <taxon>Caudata</taxon>
        <taxon>Salamandroidea</taxon>
        <taxon>Salamandridae</taxon>
        <taxon>Pleurodelinae</taxon>
        <taxon>Pleurodeles</taxon>
    </lineage>
</organism>
<name>A0AAV7PE50_PLEWA</name>
<feature type="compositionally biased region" description="Basic and acidic residues" evidence="1">
    <location>
        <begin position="12"/>
        <end position="22"/>
    </location>
</feature>
<protein>
    <submittedName>
        <fullName evidence="2">Uncharacterized protein</fullName>
    </submittedName>
</protein>
<accession>A0AAV7PE50</accession>
<evidence type="ECO:0000313" key="2">
    <source>
        <dbReference type="EMBL" id="KAJ1123545.1"/>
    </source>
</evidence>
<comment type="caution">
    <text evidence="2">The sequence shown here is derived from an EMBL/GenBank/DDBJ whole genome shotgun (WGS) entry which is preliminary data.</text>
</comment>
<dbReference type="EMBL" id="JANPWB010000011">
    <property type="protein sequence ID" value="KAJ1123545.1"/>
    <property type="molecule type" value="Genomic_DNA"/>
</dbReference>
<sequence length="99" mass="10724">MVAVMEGAPAEPGRRHGCERMLRWGPGGKVPARAPQPERPPGPRDFRLWRSGRNLPAWAPPKHSLASMPAPRLSLGALHYGDHIEVLNAKGPAAVIDLN</sequence>
<keyword evidence="3" id="KW-1185">Reference proteome</keyword>
<dbReference type="AlphaFoldDB" id="A0AAV7PE50"/>
<reference evidence="2" key="1">
    <citation type="journal article" date="2022" name="bioRxiv">
        <title>Sequencing and chromosome-scale assembly of the giantPleurodeles waltlgenome.</title>
        <authorList>
            <person name="Brown T."/>
            <person name="Elewa A."/>
            <person name="Iarovenko S."/>
            <person name="Subramanian E."/>
            <person name="Araus A.J."/>
            <person name="Petzold A."/>
            <person name="Susuki M."/>
            <person name="Suzuki K.-i.T."/>
            <person name="Hayashi T."/>
            <person name="Toyoda A."/>
            <person name="Oliveira C."/>
            <person name="Osipova E."/>
            <person name="Leigh N.D."/>
            <person name="Simon A."/>
            <person name="Yun M.H."/>
        </authorList>
    </citation>
    <scope>NUCLEOTIDE SEQUENCE</scope>
    <source>
        <strain evidence="2">20211129_DDA</strain>
        <tissue evidence="2">Liver</tissue>
    </source>
</reference>
<proteinExistence type="predicted"/>
<evidence type="ECO:0000256" key="1">
    <source>
        <dbReference type="SAM" id="MobiDB-lite"/>
    </source>
</evidence>